<organism evidence="4 5">
    <name type="scientific">Anaerobacillus alkaliphilus</name>
    <dbReference type="NCBI Taxonomy" id="1548597"/>
    <lineage>
        <taxon>Bacteria</taxon>
        <taxon>Bacillati</taxon>
        <taxon>Bacillota</taxon>
        <taxon>Bacilli</taxon>
        <taxon>Bacillales</taxon>
        <taxon>Bacillaceae</taxon>
        <taxon>Anaerobacillus</taxon>
    </lineage>
</organism>
<evidence type="ECO:0000313" key="4">
    <source>
        <dbReference type="EMBL" id="RXI99877.1"/>
    </source>
</evidence>
<dbReference type="SUPFAM" id="SSF52540">
    <property type="entry name" value="P-loop containing nucleoside triphosphate hydrolases"/>
    <property type="match status" value="2"/>
</dbReference>
<keyword evidence="5" id="KW-1185">Reference proteome</keyword>
<dbReference type="Proteomes" id="UP000290649">
    <property type="component" value="Unassembled WGS sequence"/>
</dbReference>
<keyword evidence="1" id="KW-0175">Coiled coil</keyword>
<dbReference type="Gene3D" id="3.40.50.300">
    <property type="entry name" value="P-loop containing nucleotide triphosphate hydrolases"/>
    <property type="match status" value="2"/>
</dbReference>
<dbReference type="Pfam" id="PF13514">
    <property type="entry name" value="AAA_27"/>
    <property type="match status" value="1"/>
</dbReference>
<evidence type="ECO:0000256" key="1">
    <source>
        <dbReference type="SAM" id="Coils"/>
    </source>
</evidence>
<feature type="transmembrane region" description="Helical" evidence="2">
    <location>
        <begin position="468"/>
        <end position="487"/>
    </location>
</feature>
<feature type="transmembrane region" description="Helical" evidence="2">
    <location>
        <begin position="493"/>
        <end position="512"/>
    </location>
</feature>
<comment type="caution">
    <text evidence="4">The sequence shown here is derived from an EMBL/GenBank/DDBJ whole genome shotgun (WGS) entry which is preliminary data.</text>
</comment>
<keyword evidence="2" id="KW-0472">Membrane</keyword>
<feature type="coiled-coil region" evidence="1">
    <location>
        <begin position="191"/>
        <end position="228"/>
    </location>
</feature>
<dbReference type="AlphaFoldDB" id="A0A4Q0VU97"/>
<keyword evidence="2" id="KW-0812">Transmembrane</keyword>
<name>A0A4Q0VU97_9BACI</name>
<feature type="coiled-coil region" evidence="1">
    <location>
        <begin position="772"/>
        <end position="824"/>
    </location>
</feature>
<accession>A0A4Q0VU97</accession>
<feature type="coiled-coil region" evidence="1">
    <location>
        <begin position="514"/>
        <end position="577"/>
    </location>
</feature>
<reference evidence="4 5" key="1">
    <citation type="journal article" date="2019" name="Int. J. Syst. Evol. Microbiol.">
        <title>Anaerobacillus alkaliphilus sp. nov., a novel alkaliphilic and moderately halophilic bacterium.</title>
        <authorList>
            <person name="Borsodi A.K."/>
            <person name="Aszalos J.M."/>
            <person name="Bihari P."/>
            <person name="Nagy I."/>
            <person name="Schumann P."/>
            <person name="Sproer C."/>
            <person name="Kovacs A.L."/>
            <person name="Boka K."/>
            <person name="Dobosy P."/>
            <person name="Ovari M."/>
            <person name="Szili-Kovacs T."/>
            <person name="Toth E."/>
        </authorList>
    </citation>
    <scope>NUCLEOTIDE SEQUENCE [LARGE SCALE GENOMIC DNA]</scope>
    <source>
        <strain evidence="4 5">B16-10</strain>
    </source>
</reference>
<gene>
    <name evidence="4" type="ORF">DS745_13440</name>
</gene>
<feature type="coiled-coil region" evidence="1">
    <location>
        <begin position="623"/>
        <end position="722"/>
    </location>
</feature>
<dbReference type="PANTHER" id="PTHR41259">
    <property type="entry name" value="DOUBLE-STRAND BREAK REPAIR RAD50 ATPASE, PUTATIVE-RELATED"/>
    <property type="match status" value="1"/>
</dbReference>
<dbReference type="OrthoDB" id="9764467at2"/>
<keyword evidence="2" id="KW-1133">Transmembrane helix</keyword>
<dbReference type="InterPro" id="IPR038734">
    <property type="entry name" value="YhaN_AAA"/>
</dbReference>
<evidence type="ECO:0000256" key="2">
    <source>
        <dbReference type="SAM" id="Phobius"/>
    </source>
</evidence>
<dbReference type="RefSeq" id="WP_129078733.1">
    <property type="nucleotide sequence ID" value="NZ_QOUX01000042.1"/>
</dbReference>
<proteinExistence type="predicted"/>
<dbReference type="PANTHER" id="PTHR41259:SF1">
    <property type="entry name" value="DOUBLE-STRAND BREAK REPAIR RAD50 ATPASE, PUTATIVE-RELATED"/>
    <property type="match status" value="1"/>
</dbReference>
<dbReference type="InterPro" id="IPR027417">
    <property type="entry name" value="P-loop_NTPase"/>
</dbReference>
<feature type="coiled-coil region" evidence="1">
    <location>
        <begin position="396"/>
        <end position="456"/>
    </location>
</feature>
<protein>
    <recommendedName>
        <fullName evidence="3">YhaN AAA domain-containing protein</fullName>
    </recommendedName>
</protein>
<evidence type="ECO:0000313" key="5">
    <source>
        <dbReference type="Proteomes" id="UP000290649"/>
    </source>
</evidence>
<feature type="domain" description="YhaN AAA" evidence="3">
    <location>
        <begin position="1"/>
        <end position="200"/>
    </location>
</feature>
<evidence type="ECO:0000259" key="3">
    <source>
        <dbReference type="Pfam" id="PF13514"/>
    </source>
</evidence>
<sequence length="997" mass="116532">MKIIKLHIYGFGRFQNYQIELPRDPIFLILGENEAGKSTLMAFIRCILFGFPTKQSNELRYEPRLGGRYGGSIVIESIKYGRVTIERISGKAVGDVKLYFEDGTIGNEVELNLILGEIDRTTYRGIYSFGLTDLQSLEHLHSDEINKFMFGVGIAGRNNLLEIEKKNEKVLQTLYKPTGRKPIINEQVSKVIEAEESMASWRKKRNQYEQLTNERASLAKRIEKGNDVQLELNRSYRYFEKLRSIALVVQNKKMYENRLEQLPPYEPFPVDGLQRLEALNENCVEAEGELNVYRKKLELIFTEKQKLVISSNLTELEQSVGEVKESRKLYETKKDELGLLLQQIQFEQQEYRIMLDKLGYDHADFETGYVAEEKLTVLIEQEVKLKQHQIFLQSQYEQARKTLEEKENIVKSLKLQLLDEKTKLDLERKVAEQSTEKDLKQQLAFIDNSLQTLSNQSKYFQKEKNSRSTLLFVIGIITSVLGATILIFNDQWLLAAVLLITVVTSLILSKWATNKSLHAVLNDLKQEKEKQEENKLKLQEQLKMRNNSLFEHDHMLLQRDQERREQLQLLKQTLIEATNHFEYSCKELDKSEITMTFFQEQLGTWANDYRYPIGLDATHYLKLLKMMEELKKKNRQISFIEAKASSLKMDLEKLEKKVEKLCMGLSLPYNLENFQQNVERLSNYLSSELEKEKVVQRFSAEANQFKEAIQSVEAKRNQYQLEIEKLWKNAHVNTEEEFRQKGNAWVESQEIKAKLRVYNSQIIPVLSSDTTLEQLESDVLSYQDILEDKITEIETNLTSLRAEERKLLERVAKIELEIAELEEGSNYSLSLHNLEIEKGILNVEVKKWALHRTVQFLIDEAKKVYEKERQPQVVKEATRMFKYLTDGEYIQLTAPIGEQRFIVERQDGLKFQPNELSQGTKEQLYLALRFALATVHSKQTSFPILMDDILVNFDRERRLKAIELIKEISKEHQIIFFTCHPFMATEISNHHFLLTGK</sequence>
<dbReference type="EMBL" id="QOUX01000042">
    <property type="protein sequence ID" value="RXI99877.1"/>
    <property type="molecule type" value="Genomic_DNA"/>
</dbReference>